<dbReference type="InterPro" id="IPR004331">
    <property type="entry name" value="SPX_dom"/>
</dbReference>
<evidence type="ECO:0000259" key="6">
    <source>
        <dbReference type="PROSITE" id="PS51704"/>
    </source>
</evidence>
<evidence type="ECO:0000259" key="5">
    <source>
        <dbReference type="PROSITE" id="PS51382"/>
    </source>
</evidence>
<evidence type="ECO:0000313" key="7">
    <source>
        <dbReference type="EMBL" id="KAK9764489.1"/>
    </source>
</evidence>
<dbReference type="InterPro" id="IPR030395">
    <property type="entry name" value="GP_PDE_dom"/>
</dbReference>
<dbReference type="InterPro" id="IPR036770">
    <property type="entry name" value="Ankyrin_rpt-contain_sf"/>
</dbReference>
<name>A0ABR2WSN5_9FUNG</name>
<evidence type="ECO:0000256" key="1">
    <source>
        <dbReference type="ARBA" id="ARBA00022737"/>
    </source>
</evidence>
<evidence type="ECO:0000256" key="2">
    <source>
        <dbReference type="ARBA" id="ARBA00022801"/>
    </source>
</evidence>
<dbReference type="PRINTS" id="PR01415">
    <property type="entry name" value="ANKYRIN"/>
</dbReference>
<dbReference type="Pfam" id="PF25329">
    <property type="entry name" value="C2_GDE1"/>
    <property type="match status" value="1"/>
</dbReference>
<feature type="repeat" description="ANK" evidence="4">
    <location>
        <begin position="430"/>
        <end position="462"/>
    </location>
</feature>
<dbReference type="PROSITE" id="PS51704">
    <property type="entry name" value="GP_PDE"/>
    <property type="match status" value="1"/>
</dbReference>
<dbReference type="InterPro" id="IPR017946">
    <property type="entry name" value="PLC-like_Pdiesterase_TIM-brl"/>
</dbReference>
<dbReference type="PROSITE" id="PS50007">
    <property type="entry name" value="PIPLC_X_DOMAIN"/>
    <property type="match status" value="1"/>
</dbReference>
<evidence type="ECO:0000256" key="4">
    <source>
        <dbReference type="PROSITE-ProRule" id="PRU00023"/>
    </source>
</evidence>
<protein>
    <submittedName>
        <fullName evidence="7">Glycerophosphocholine phosphodiesterase</fullName>
        <ecNumber evidence="7">3.1.4.46</ecNumber>
    </submittedName>
</protein>
<sequence length="1170" mass="131012">MKFGKTLLRIQVPEWSRNYISYKGLKQVIKKIKKDRSSNPNFTVEDIFTEFSYALDRELEKVNGFYLYKRAEMERRMAILNEKYRQILLNDSQSSLPEEENEIGASFNDPEEESELLASLIETRNHMHKILRFGEVNKQGFFKILKKFDKKLSMNIKTSYLESKVELLPFACSPVLNDMLDKINDLVTHMKLRNEKNQQVKSTDETGKAIKSLISLDVETQLKNALHENNGPQLLEILNQIKQNSSVKRYGEDSYQYKKMATKLMYKICQLKAFDCLRVILENGLFDIESTKDVNERSLIHKLVINGGVLKSKEEIPFPESPNRKPQQDYFSLLKASSYIVRSPLLPPTAPSSPKPIDSSDDPTLLSIIFEYLPKNILYKHPDIFGRHPLHYATLNGYPKITECLVNCLLDTDLFVNGNGFRDDLWYDHEGFNPLFYAVINGHAEIVRMLIEGGHSKSTVADSTAVVVPPIPSDHVFGSGVVQSHLPTKPANNIYLQNPLAIACKLGHDNVVKVLLEHDIDVNLADDDGETPLHLAARDGYSNCIKLLVGLSNVTSENRIDGEGKHFDKRKVNLEAREKFNGWTPLFLAAIEGHLEVIDLLVKAGADKSAKDVNDWTPHEHAVYRGHHEAAKLIRTESADQITELSESLPKPNSESAKDSITETIIQVDRAYGHRFLQNQSVIVITLGTNDTRVTVPPVELKNSDISLISMVPSTSLSLVISASHVEGEPAYVDLPVRTLAADPIMFYTKSVDDVVLKFDVVPTYGSSKKIVGRATASVGSLRSASTRNRSSLGGSVSVPIVASDNLDVIGTVYFDFTIVKPFVHRNLVVGSQNTYWKSITTKVIGHRGLGANKKIAGQGHLQVGENTVLSFVTAASLGAEYIEFDVQLTRDHVPVIYHDWTITETGFDVPVNAITLKQFRGLRPDKVGLQFSNEDDKIRERKDAFREARHRGRSKSFHIPRSHSPDGYGSIFSASPENMKGNGLGTIQAPFATLEEVFTHVPKFIGFNIEVKYPMVDEVEGDMLWSNCDINEFVDHVLACVYDNVGERNIIFSSFHPDICLLLSLKQPNYPVFLLTDAGVTRMADTRCNSIEDAVRFAKYAGLLGIVTISDPILEAPKLIRTIKETGLLLFTYGSLNNDVVHVKRQKQYGVDAVIVDSVLAVRRSLSQA</sequence>
<comment type="caution">
    <text evidence="7">The sequence shown here is derived from an EMBL/GenBank/DDBJ whole genome shotgun (WGS) entry which is preliminary data.</text>
</comment>
<feature type="domain" description="SPX" evidence="5">
    <location>
        <begin position="1"/>
        <end position="162"/>
    </location>
</feature>
<dbReference type="PROSITE" id="PS50088">
    <property type="entry name" value="ANK_REPEAT"/>
    <property type="match status" value="4"/>
</dbReference>
<dbReference type="Gene3D" id="3.20.20.190">
    <property type="entry name" value="Phosphatidylinositol (PI) phosphodiesterase"/>
    <property type="match status" value="1"/>
</dbReference>
<dbReference type="InterPro" id="IPR051578">
    <property type="entry name" value="GDPD"/>
</dbReference>
<dbReference type="SUPFAM" id="SSF48403">
    <property type="entry name" value="Ankyrin repeat"/>
    <property type="match status" value="1"/>
</dbReference>
<dbReference type="GO" id="GO:0008889">
    <property type="term" value="F:glycerophosphodiester phosphodiesterase activity"/>
    <property type="evidence" value="ECO:0007669"/>
    <property type="project" value="UniProtKB-EC"/>
</dbReference>
<dbReference type="Proteomes" id="UP001479436">
    <property type="component" value="Unassembled WGS sequence"/>
</dbReference>
<feature type="repeat" description="ANK" evidence="4">
    <location>
        <begin position="581"/>
        <end position="613"/>
    </location>
</feature>
<dbReference type="PANTHER" id="PTHR22958:SF1">
    <property type="entry name" value="GLYCEROPHOSPHOCHOLINE PHOSPHODIESTERASE GPCPD1"/>
    <property type="match status" value="1"/>
</dbReference>
<dbReference type="PROSITE" id="PS51382">
    <property type="entry name" value="SPX"/>
    <property type="match status" value="1"/>
</dbReference>
<dbReference type="EC" id="3.1.4.46" evidence="7"/>
<dbReference type="EMBL" id="JASJQH010000418">
    <property type="protein sequence ID" value="KAK9764489.1"/>
    <property type="molecule type" value="Genomic_DNA"/>
</dbReference>
<evidence type="ECO:0000256" key="3">
    <source>
        <dbReference type="ARBA" id="ARBA00023043"/>
    </source>
</evidence>
<gene>
    <name evidence="7" type="primary">GDE1</name>
    <name evidence="7" type="ORF">K7432_007951</name>
</gene>
<dbReference type="SUPFAM" id="SSF51695">
    <property type="entry name" value="PLC-like phosphodiesterases"/>
    <property type="match status" value="1"/>
</dbReference>
<dbReference type="SMART" id="SM00248">
    <property type="entry name" value="ANK"/>
    <property type="match status" value="6"/>
</dbReference>
<accession>A0ABR2WSN5</accession>
<feature type="repeat" description="ANK" evidence="4">
    <location>
        <begin position="495"/>
        <end position="527"/>
    </location>
</feature>
<dbReference type="Gene3D" id="1.25.40.20">
    <property type="entry name" value="Ankyrin repeat-containing domain"/>
    <property type="match status" value="2"/>
</dbReference>
<organism evidence="7 8">
    <name type="scientific">Basidiobolus ranarum</name>
    <dbReference type="NCBI Taxonomy" id="34480"/>
    <lineage>
        <taxon>Eukaryota</taxon>
        <taxon>Fungi</taxon>
        <taxon>Fungi incertae sedis</taxon>
        <taxon>Zoopagomycota</taxon>
        <taxon>Entomophthoromycotina</taxon>
        <taxon>Basidiobolomycetes</taxon>
        <taxon>Basidiobolales</taxon>
        <taxon>Basidiobolaceae</taxon>
        <taxon>Basidiobolus</taxon>
    </lineage>
</organism>
<dbReference type="Pfam" id="PF03105">
    <property type="entry name" value="SPX"/>
    <property type="match status" value="2"/>
</dbReference>
<keyword evidence="8" id="KW-1185">Reference proteome</keyword>
<dbReference type="Pfam" id="PF12796">
    <property type="entry name" value="Ank_2"/>
    <property type="match status" value="3"/>
</dbReference>
<reference evidence="7 8" key="1">
    <citation type="submission" date="2023-04" db="EMBL/GenBank/DDBJ databases">
        <title>Genome of Basidiobolus ranarum AG-B5.</title>
        <authorList>
            <person name="Stajich J.E."/>
            <person name="Carter-House D."/>
            <person name="Gryganskyi A."/>
        </authorList>
    </citation>
    <scope>NUCLEOTIDE SEQUENCE [LARGE SCALE GENOMIC DNA]</scope>
    <source>
        <strain evidence="7 8">AG-B5</strain>
    </source>
</reference>
<feature type="repeat" description="ANK" evidence="4">
    <location>
        <begin position="528"/>
        <end position="549"/>
    </location>
</feature>
<evidence type="ECO:0000313" key="8">
    <source>
        <dbReference type="Proteomes" id="UP001479436"/>
    </source>
</evidence>
<keyword evidence="1" id="KW-0677">Repeat</keyword>
<dbReference type="InterPro" id="IPR002110">
    <property type="entry name" value="Ankyrin_rpt"/>
</dbReference>
<proteinExistence type="predicted"/>
<keyword evidence="2 7" id="KW-0378">Hydrolase</keyword>
<dbReference type="PROSITE" id="PS50297">
    <property type="entry name" value="ANK_REP_REGION"/>
    <property type="match status" value="4"/>
</dbReference>
<keyword evidence="3 4" id="KW-0040">ANK repeat</keyword>
<dbReference type="Pfam" id="PF03009">
    <property type="entry name" value="GDPD"/>
    <property type="match status" value="1"/>
</dbReference>
<dbReference type="PANTHER" id="PTHR22958">
    <property type="entry name" value="GLYCEROPHOSPHORYL DIESTER PHOSPHODIESTERASE"/>
    <property type="match status" value="1"/>
</dbReference>
<dbReference type="InterPro" id="IPR057506">
    <property type="entry name" value="C2_GPCPD1"/>
</dbReference>
<feature type="domain" description="GP-PDE" evidence="6">
    <location>
        <begin position="842"/>
        <end position="1167"/>
    </location>
</feature>
<dbReference type="CDD" id="cd14484">
    <property type="entry name" value="SPX_GDE1_like"/>
    <property type="match status" value="1"/>
</dbReference>